<reference evidence="2 3" key="1">
    <citation type="submission" date="2020-08" db="EMBL/GenBank/DDBJ databases">
        <authorList>
            <person name="Liu C."/>
            <person name="Sun Q."/>
        </authorList>
    </citation>
    <scope>NUCLEOTIDE SEQUENCE [LARGE SCALE GENOMIC DNA]</scope>
    <source>
        <strain evidence="2 3">L34</strain>
    </source>
</reference>
<dbReference type="Proteomes" id="UP000649075">
    <property type="component" value="Unassembled WGS sequence"/>
</dbReference>
<protein>
    <submittedName>
        <fullName evidence="2">AAA family ATPase</fullName>
    </submittedName>
</protein>
<dbReference type="InterPro" id="IPR027417">
    <property type="entry name" value="P-loop_NTPase"/>
</dbReference>
<evidence type="ECO:0000259" key="1">
    <source>
        <dbReference type="SMART" id="SM00382"/>
    </source>
</evidence>
<name>A0ABR7KJ60_9FIRM</name>
<dbReference type="EMBL" id="JACRWH010000036">
    <property type="protein sequence ID" value="MBC6012760.1"/>
    <property type="molecule type" value="Genomic_DNA"/>
</dbReference>
<dbReference type="SMART" id="SM00382">
    <property type="entry name" value="AAA"/>
    <property type="match status" value="1"/>
</dbReference>
<accession>A0ABR7KJ60</accession>
<dbReference type="Gene3D" id="3.40.50.300">
    <property type="entry name" value="P-loop containing nucleotide triphosphate hydrolases"/>
    <property type="match status" value="1"/>
</dbReference>
<dbReference type="PANTHER" id="PTHR33295:SF8">
    <property type="entry name" value="AAA+ ATPASE DOMAIN-CONTAINING PROTEIN"/>
    <property type="match status" value="1"/>
</dbReference>
<gene>
    <name evidence="2" type="ORF">H8911_08425</name>
</gene>
<evidence type="ECO:0000313" key="3">
    <source>
        <dbReference type="Proteomes" id="UP000649075"/>
    </source>
</evidence>
<dbReference type="RefSeq" id="WP_186999334.1">
    <property type="nucleotide sequence ID" value="NZ_JACRWH010000036.1"/>
</dbReference>
<dbReference type="PANTHER" id="PTHR33295">
    <property type="entry name" value="ATPASE"/>
    <property type="match status" value="1"/>
</dbReference>
<evidence type="ECO:0000313" key="2">
    <source>
        <dbReference type="EMBL" id="MBC6012760.1"/>
    </source>
</evidence>
<organism evidence="2 3">
    <name type="scientific">Holdemanella hominis</name>
    <dbReference type="NCBI Taxonomy" id="2764327"/>
    <lineage>
        <taxon>Bacteria</taxon>
        <taxon>Bacillati</taxon>
        <taxon>Bacillota</taxon>
        <taxon>Erysipelotrichia</taxon>
        <taxon>Erysipelotrichales</taxon>
        <taxon>Erysipelotrichaceae</taxon>
        <taxon>Holdemanella</taxon>
    </lineage>
</organism>
<sequence length="594" mass="69321">MDNEKIIEHIAEIEREIAVLPAGGVSKKNVHGNIYYYHRITQNGKRIEKYVKADEVDELISNIEKRKKLEKELKKLKQCMPKEKNLDFKTKVLVGDRLKSLISITRNYKKRECIQMLRDYIFKDIADKVFILYGLRRTGKTTLIRQIILELSESDFNKAAFIQITSKDSLSDIDEDLRLLEKNGYKYVFLDEVTLMEDFIEGASLFSDIYASSGMKIVLSGTDSLGFAFSKEEQLYDRCIMLHTTFIPYREFENVLGIYGIDEYIRYGGTMSLGGINYNASTPFSNIKDTEEYINTSIAKNIQHSLKMYQYGGHFRQLLDLYEKGELTNVINRVVEDMNHRFTKSVVESTFKSHDLGVTANNLLRDRVDPINIRKHMELDKVTLGIKNMLDILNKEEQSIDISDVHMTQIKEYLAILDLIKEIDLEYLPEVKQKSKIVVVTQPGLRYAQAEAIVENLLLDEKFQELDIQKRTHILERLLSEIRGRMMEDIVLLETKLAKKDKHVFKLQFPIGEFDMVVQDPKTLSCEIYEIKYSKERACEQYRHITNEEKCAMTTHRYGNITGRYVIYRGENTEMDSIQYLNVEDYLKSLEKTR</sequence>
<proteinExistence type="predicted"/>
<dbReference type="Pfam" id="PF13173">
    <property type="entry name" value="AAA_14"/>
    <property type="match status" value="1"/>
</dbReference>
<dbReference type="InterPro" id="IPR003593">
    <property type="entry name" value="AAA+_ATPase"/>
</dbReference>
<comment type="caution">
    <text evidence="2">The sequence shown here is derived from an EMBL/GenBank/DDBJ whole genome shotgun (WGS) entry which is preliminary data.</text>
</comment>
<keyword evidence="3" id="KW-1185">Reference proteome</keyword>
<feature type="domain" description="AAA+ ATPase" evidence="1">
    <location>
        <begin position="126"/>
        <end position="262"/>
    </location>
</feature>
<dbReference type="SUPFAM" id="SSF52540">
    <property type="entry name" value="P-loop containing nucleoside triphosphate hydrolases"/>
    <property type="match status" value="1"/>
</dbReference>
<dbReference type="InterPro" id="IPR041682">
    <property type="entry name" value="AAA_14"/>
</dbReference>